<dbReference type="Proteomes" id="UP001601992">
    <property type="component" value="Unassembled WGS sequence"/>
</dbReference>
<dbReference type="PROSITE" id="PS00767">
    <property type="entry name" value="THF_DHG_CYH_2"/>
    <property type="match status" value="1"/>
</dbReference>
<keyword evidence="4" id="KW-1185">Reference proteome</keyword>
<organism evidence="3 4">
    <name type="scientific">Nocardia jiangxiensis</name>
    <dbReference type="NCBI Taxonomy" id="282685"/>
    <lineage>
        <taxon>Bacteria</taxon>
        <taxon>Bacillati</taxon>
        <taxon>Actinomycetota</taxon>
        <taxon>Actinomycetes</taxon>
        <taxon>Mycobacteriales</taxon>
        <taxon>Nocardiaceae</taxon>
        <taxon>Nocardia</taxon>
    </lineage>
</organism>
<name>A0ABW6RUT1_9NOCA</name>
<accession>A0ABW6RUT1</accession>
<evidence type="ECO:0000256" key="1">
    <source>
        <dbReference type="ARBA" id="ARBA00022801"/>
    </source>
</evidence>
<dbReference type="InterPro" id="IPR020631">
    <property type="entry name" value="THF_DH/CycHdrlase_NAD-bd_dom"/>
</dbReference>
<comment type="caution">
    <text evidence="3">The sequence shown here is derived from an EMBL/GenBank/DDBJ whole genome shotgun (WGS) entry which is preliminary data.</text>
</comment>
<protein>
    <recommendedName>
        <fullName evidence="2">Tetrahydrofolate dehydrogenase/cyclohydrolase NAD(P)-binding domain-containing protein</fullName>
    </recommendedName>
</protein>
<evidence type="ECO:0000313" key="4">
    <source>
        <dbReference type="Proteomes" id="UP001601992"/>
    </source>
</evidence>
<dbReference type="EMBL" id="JBIAQY010000002">
    <property type="protein sequence ID" value="MFF3567757.1"/>
    <property type="molecule type" value="Genomic_DNA"/>
</dbReference>
<sequence length="43" mass="4626">MRADELVGHADRLTPVPGGVGPMTIAMLMANTVRAAEWAREFS</sequence>
<evidence type="ECO:0000259" key="2">
    <source>
        <dbReference type="Pfam" id="PF02882"/>
    </source>
</evidence>
<dbReference type="RefSeq" id="WP_245568272.1">
    <property type="nucleotide sequence ID" value="NZ_JBIAQY010000002.1"/>
</dbReference>
<proteinExistence type="predicted"/>
<reference evidence="3 4" key="1">
    <citation type="submission" date="2024-10" db="EMBL/GenBank/DDBJ databases">
        <title>The Natural Products Discovery Center: Release of the First 8490 Sequenced Strains for Exploring Actinobacteria Biosynthetic Diversity.</title>
        <authorList>
            <person name="Kalkreuter E."/>
            <person name="Kautsar S.A."/>
            <person name="Yang D."/>
            <person name="Bader C.D."/>
            <person name="Teijaro C.N."/>
            <person name="Fluegel L."/>
            <person name="Davis C.M."/>
            <person name="Simpson J.R."/>
            <person name="Lauterbach L."/>
            <person name="Steele A.D."/>
            <person name="Gui C."/>
            <person name="Meng S."/>
            <person name="Li G."/>
            <person name="Viehrig K."/>
            <person name="Ye F."/>
            <person name="Su P."/>
            <person name="Kiefer A.F."/>
            <person name="Nichols A."/>
            <person name="Cepeda A.J."/>
            <person name="Yan W."/>
            <person name="Fan B."/>
            <person name="Jiang Y."/>
            <person name="Adhikari A."/>
            <person name="Zheng C.-J."/>
            <person name="Schuster L."/>
            <person name="Cowan T.M."/>
            <person name="Smanski M.J."/>
            <person name="Chevrette M.G."/>
            <person name="De Carvalho L.P.S."/>
            <person name="Shen B."/>
        </authorList>
    </citation>
    <scope>NUCLEOTIDE SEQUENCE [LARGE SCALE GENOMIC DNA]</scope>
    <source>
        <strain evidence="3 4">NPDC002593</strain>
    </source>
</reference>
<dbReference type="Gene3D" id="3.40.50.10860">
    <property type="entry name" value="Leucine Dehydrogenase, chain A, domain 1"/>
    <property type="match status" value="1"/>
</dbReference>
<dbReference type="SUPFAM" id="SSF51735">
    <property type="entry name" value="NAD(P)-binding Rossmann-fold domains"/>
    <property type="match status" value="1"/>
</dbReference>
<dbReference type="InterPro" id="IPR036291">
    <property type="entry name" value="NAD(P)-bd_dom_sf"/>
</dbReference>
<gene>
    <name evidence="3" type="ORF">ACFYXQ_08215</name>
</gene>
<dbReference type="Gene3D" id="3.40.50.720">
    <property type="entry name" value="NAD(P)-binding Rossmann-like Domain"/>
    <property type="match status" value="1"/>
</dbReference>
<dbReference type="InterPro" id="IPR020867">
    <property type="entry name" value="THF_DH/CycHdrlase_CS"/>
</dbReference>
<keyword evidence="1" id="KW-0378">Hydrolase</keyword>
<dbReference type="Pfam" id="PF02882">
    <property type="entry name" value="THF_DHG_CYH_C"/>
    <property type="match status" value="1"/>
</dbReference>
<evidence type="ECO:0000313" key="3">
    <source>
        <dbReference type="EMBL" id="MFF3567757.1"/>
    </source>
</evidence>
<feature type="domain" description="Tetrahydrofolate dehydrogenase/cyclohydrolase NAD(P)-binding" evidence="2">
    <location>
        <begin position="4"/>
        <end position="38"/>
    </location>
</feature>